<dbReference type="Proteomes" id="UP000002212">
    <property type="component" value="Plasmid pROB02"/>
</dbReference>
<dbReference type="EMBL" id="AP011117">
    <property type="protein sequence ID" value="BAH47245.1"/>
    <property type="molecule type" value="Genomic_DNA"/>
</dbReference>
<accession>C1BE42</accession>
<evidence type="ECO:0000313" key="1">
    <source>
        <dbReference type="EMBL" id="BAH47245.1"/>
    </source>
</evidence>
<protein>
    <submittedName>
        <fullName evidence="1">Uncharacterized protein</fullName>
    </submittedName>
</protein>
<reference evidence="1 2" key="2">
    <citation type="submission" date="2009-03" db="EMBL/GenBank/DDBJ databases">
        <title>Comparison of the complete genome sequences of Rhodococcus erythropolis PR4 and Rhodococcus opacus B4.</title>
        <authorList>
            <person name="Takarada H."/>
            <person name="Sekine M."/>
            <person name="Hosoyama A."/>
            <person name="Yamada R."/>
            <person name="Fujisawa T."/>
            <person name="Omata S."/>
            <person name="Shimizu A."/>
            <person name="Tsukatani N."/>
            <person name="Tanikawa S."/>
            <person name="Fujita N."/>
            <person name="Harayama S."/>
        </authorList>
    </citation>
    <scope>NUCLEOTIDE SEQUENCE [LARGE SCALE GENOMIC DNA]</scope>
    <source>
        <strain evidence="1 2">B4</strain>
        <plasmid evidence="1 2">pROB02</plasmid>
    </source>
</reference>
<keyword evidence="1" id="KW-0614">Plasmid</keyword>
<name>C1BE42_RHOOB</name>
<reference evidence="1 2" key="1">
    <citation type="journal article" date="2005" name="J. Biosci. Bioeng.">
        <title>Isolation and characterization of benzene-tolerant Rhodococcus opacus strains.</title>
        <authorList>
            <person name="Na K.S."/>
            <person name="Kuroda A."/>
            <person name="Takiguchi N."/>
            <person name="Ikeda T."/>
            <person name="Ohtake H."/>
            <person name="Kato J."/>
        </authorList>
    </citation>
    <scope>NUCLEOTIDE SEQUENCE [LARGE SCALE GENOMIC DNA]</scope>
    <source>
        <strain evidence="1 2">B4</strain>
        <plasmid evidence="1">pROB02</plasmid>
    </source>
</reference>
<sequence>MVQKTCQSWRIRAALTSARSVTGEVYAVSVEGRSSLLRPAAVLSHRIVASLQG</sequence>
<dbReference type="HOGENOM" id="CLU_3065643_0_0_11"/>
<organism evidence="1 2">
    <name type="scientific">Rhodococcus opacus (strain B4)</name>
    <dbReference type="NCBI Taxonomy" id="632772"/>
    <lineage>
        <taxon>Bacteria</taxon>
        <taxon>Bacillati</taxon>
        <taxon>Actinomycetota</taxon>
        <taxon>Actinomycetes</taxon>
        <taxon>Mycobacteriales</taxon>
        <taxon>Nocardiaceae</taxon>
        <taxon>Rhodococcus</taxon>
    </lineage>
</organism>
<dbReference type="KEGG" id="rop:ROP_pROB02-02380"/>
<gene>
    <name evidence="1" type="ordered locus">ROP_pROB02-02380</name>
</gene>
<proteinExistence type="predicted"/>
<dbReference type="PATRIC" id="fig|632772.20.peg.8622"/>
<geneLocation type="plasmid" evidence="1 2">
    <name>pROB02</name>
</geneLocation>
<dbReference type="AlphaFoldDB" id="C1BE42"/>
<evidence type="ECO:0000313" key="2">
    <source>
        <dbReference type="Proteomes" id="UP000002212"/>
    </source>
</evidence>